<evidence type="ECO:0000256" key="3">
    <source>
        <dbReference type="ARBA" id="ARBA00022723"/>
    </source>
</evidence>
<comment type="caution">
    <text evidence="10">The sequence shown here is derived from an EMBL/GenBank/DDBJ whole genome shotgun (WGS) entry which is preliminary data.</text>
</comment>
<dbReference type="Gene3D" id="2.60.200.20">
    <property type="match status" value="1"/>
</dbReference>
<dbReference type="GO" id="GO:0005634">
    <property type="term" value="C:nucleus"/>
    <property type="evidence" value="ECO:0007669"/>
    <property type="project" value="TreeGrafter"/>
</dbReference>
<dbReference type="SUPFAM" id="SSF49879">
    <property type="entry name" value="SMAD/FHA domain"/>
    <property type="match status" value="1"/>
</dbReference>
<dbReference type="GO" id="GO:0016567">
    <property type="term" value="P:protein ubiquitination"/>
    <property type="evidence" value="ECO:0007669"/>
    <property type="project" value="TreeGrafter"/>
</dbReference>
<protein>
    <recommendedName>
        <fullName evidence="2">E3 ubiquitin-protein ligase CHFR</fullName>
    </recommendedName>
</protein>
<dbReference type="VEuPathDB" id="VectorBase:LOC119161938"/>
<dbReference type="Pfam" id="PF00498">
    <property type="entry name" value="FHA"/>
    <property type="match status" value="1"/>
</dbReference>
<sequence length="315" mass="35093">MAGLGEPETQVVDPRGPLPCRLVLERDEEVVGRRSNCSIRVRSAIVSRHHAIFRRDETGQWRVADYSSLHGVYVNGQRVETERPRLLRQDDVISLGPPQRTKLHFRFVTDDPPHRGGDAGQRLTDATTSRPRTFLIMTGGGGANQLPRERDSGNEVSNRSAAPTADEGESDSSPAWSPDGDNNKVLQHAESPNRFAMVGRSDAFSEHSKTRLSLCNNAVRKVESIMENELTCAICSELFVEAAMLQCGHTFCSYCIHHWRKQKNMCPFCLTAISSVTRSFIVDNIIDELVCFKPELKRVREAVARSRSAASKGHP</sequence>
<dbReference type="PROSITE" id="PS00518">
    <property type="entry name" value="ZF_RING_1"/>
    <property type="match status" value="1"/>
</dbReference>
<evidence type="ECO:0000259" key="8">
    <source>
        <dbReference type="PROSITE" id="PS50006"/>
    </source>
</evidence>
<feature type="region of interest" description="Disordered" evidence="7">
    <location>
        <begin position="107"/>
        <end position="186"/>
    </location>
</feature>
<keyword evidence="3" id="KW-0479">Metal-binding</keyword>
<gene>
    <name evidence="10" type="ORF">HPB51_016829</name>
</gene>
<dbReference type="Proteomes" id="UP000821866">
    <property type="component" value="Chromosome 2"/>
</dbReference>
<evidence type="ECO:0000313" key="11">
    <source>
        <dbReference type="Proteomes" id="UP000821866"/>
    </source>
</evidence>
<feature type="domain" description="RING-type" evidence="9">
    <location>
        <begin position="232"/>
        <end position="269"/>
    </location>
</feature>
<feature type="domain" description="FHA" evidence="8">
    <location>
        <begin position="29"/>
        <end position="79"/>
    </location>
</feature>
<dbReference type="EMBL" id="JABSTU010000004">
    <property type="protein sequence ID" value="KAH8033880.1"/>
    <property type="molecule type" value="Genomic_DNA"/>
</dbReference>
<dbReference type="PROSITE" id="PS50006">
    <property type="entry name" value="FHA_DOMAIN"/>
    <property type="match status" value="1"/>
</dbReference>
<dbReference type="PANTHER" id="PTHR16079:SF4">
    <property type="entry name" value="E3 UBIQUITIN-PROTEIN LIGASE CHFR"/>
    <property type="match status" value="1"/>
</dbReference>
<dbReference type="SMART" id="SM00240">
    <property type="entry name" value="FHA"/>
    <property type="match status" value="1"/>
</dbReference>
<evidence type="ECO:0000256" key="1">
    <source>
        <dbReference type="ARBA" id="ARBA00005797"/>
    </source>
</evidence>
<dbReference type="AlphaFoldDB" id="A0A9J6EIN7"/>
<name>A0A9J6EIN7_RHIMP</name>
<keyword evidence="4 6" id="KW-0863">Zinc-finger</keyword>
<evidence type="ECO:0000313" key="10">
    <source>
        <dbReference type="EMBL" id="KAH8033880.1"/>
    </source>
</evidence>
<dbReference type="Pfam" id="PF13920">
    <property type="entry name" value="zf-C3HC4_3"/>
    <property type="match status" value="1"/>
</dbReference>
<dbReference type="PROSITE" id="PS50089">
    <property type="entry name" value="ZF_RING_2"/>
    <property type="match status" value="1"/>
</dbReference>
<reference evidence="10" key="2">
    <citation type="submission" date="2021-09" db="EMBL/GenBank/DDBJ databases">
        <authorList>
            <person name="Jia N."/>
            <person name="Wang J."/>
            <person name="Shi W."/>
            <person name="Du L."/>
            <person name="Sun Y."/>
            <person name="Zhan W."/>
            <person name="Jiang J."/>
            <person name="Wang Q."/>
            <person name="Zhang B."/>
            <person name="Ji P."/>
            <person name="Sakyi L.B."/>
            <person name="Cui X."/>
            <person name="Yuan T."/>
            <person name="Jiang B."/>
            <person name="Yang W."/>
            <person name="Lam T.T.-Y."/>
            <person name="Chang Q."/>
            <person name="Ding S."/>
            <person name="Wang X."/>
            <person name="Zhu J."/>
            <person name="Ruan X."/>
            <person name="Zhao L."/>
            <person name="Wei J."/>
            <person name="Que T."/>
            <person name="Du C."/>
            <person name="Cheng J."/>
            <person name="Dai P."/>
            <person name="Han X."/>
            <person name="Huang E."/>
            <person name="Gao Y."/>
            <person name="Liu J."/>
            <person name="Shao H."/>
            <person name="Ye R."/>
            <person name="Li L."/>
            <person name="Wei W."/>
            <person name="Wang X."/>
            <person name="Wang C."/>
            <person name="Huo Q."/>
            <person name="Li W."/>
            <person name="Guo W."/>
            <person name="Chen H."/>
            <person name="Chen S."/>
            <person name="Zhou L."/>
            <person name="Zhou L."/>
            <person name="Ni X."/>
            <person name="Tian J."/>
            <person name="Zhou Y."/>
            <person name="Sheng Y."/>
            <person name="Liu T."/>
            <person name="Pan Y."/>
            <person name="Xia L."/>
            <person name="Li J."/>
            <person name="Zhao F."/>
            <person name="Cao W."/>
        </authorList>
    </citation>
    <scope>NUCLEOTIDE SEQUENCE</scope>
    <source>
        <strain evidence="10">Rmic-2018</strain>
        <tissue evidence="10">Larvae</tissue>
    </source>
</reference>
<evidence type="ECO:0000256" key="7">
    <source>
        <dbReference type="SAM" id="MobiDB-lite"/>
    </source>
</evidence>
<proteinExistence type="inferred from homology"/>
<evidence type="ECO:0000256" key="6">
    <source>
        <dbReference type="PROSITE-ProRule" id="PRU00175"/>
    </source>
</evidence>
<evidence type="ECO:0000256" key="2">
    <source>
        <dbReference type="ARBA" id="ARBA00017908"/>
    </source>
</evidence>
<feature type="compositionally biased region" description="Basic and acidic residues" evidence="7">
    <location>
        <begin position="107"/>
        <end position="117"/>
    </location>
</feature>
<reference evidence="10" key="1">
    <citation type="journal article" date="2020" name="Cell">
        <title>Large-Scale Comparative Analyses of Tick Genomes Elucidate Their Genetic Diversity and Vector Capacities.</title>
        <authorList>
            <consortium name="Tick Genome and Microbiome Consortium (TIGMIC)"/>
            <person name="Jia N."/>
            <person name="Wang J."/>
            <person name="Shi W."/>
            <person name="Du L."/>
            <person name="Sun Y."/>
            <person name="Zhan W."/>
            <person name="Jiang J.F."/>
            <person name="Wang Q."/>
            <person name="Zhang B."/>
            <person name="Ji P."/>
            <person name="Bell-Sakyi L."/>
            <person name="Cui X.M."/>
            <person name="Yuan T.T."/>
            <person name="Jiang B.G."/>
            <person name="Yang W.F."/>
            <person name="Lam T.T."/>
            <person name="Chang Q.C."/>
            <person name="Ding S.J."/>
            <person name="Wang X.J."/>
            <person name="Zhu J.G."/>
            <person name="Ruan X.D."/>
            <person name="Zhao L."/>
            <person name="Wei J.T."/>
            <person name="Ye R.Z."/>
            <person name="Que T.C."/>
            <person name="Du C.H."/>
            <person name="Zhou Y.H."/>
            <person name="Cheng J.X."/>
            <person name="Dai P.F."/>
            <person name="Guo W.B."/>
            <person name="Han X.H."/>
            <person name="Huang E.J."/>
            <person name="Li L.F."/>
            <person name="Wei W."/>
            <person name="Gao Y.C."/>
            <person name="Liu J.Z."/>
            <person name="Shao H.Z."/>
            <person name="Wang X."/>
            <person name="Wang C.C."/>
            <person name="Yang T.C."/>
            <person name="Huo Q.B."/>
            <person name="Li W."/>
            <person name="Chen H.Y."/>
            <person name="Chen S.E."/>
            <person name="Zhou L.G."/>
            <person name="Ni X.B."/>
            <person name="Tian J.H."/>
            <person name="Sheng Y."/>
            <person name="Liu T."/>
            <person name="Pan Y.S."/>
            <person name="Xia L.Y."/>
            <person name="Li J."/>
            <person name="Zhao F."/>
            <person name="Cao W.C."/>
        </authorList>
    </citation>
    <scope>NUCLEOTIDE SEQUENCE</scope>
    <source>
        <strain evidence="10">Rmic-2018</strain>
    </source>
</reference>
<dbReference type="GO" id="GO:0006511">
    <property type="term" value="P:ubiquitin-dependent protein catabolic process"/>
    <property type="evidence" value="ECO:0007669"/>
    <property type="project" value="TreeGrafter"/>
</dbReference>
<comment type="similarity">
    <text evidence="1">Belongs to the CHFR family.</text>
</comment>
<keyword evidence="11" id="KW-1185">Reference proteome</keyword>
<dbReference type="InterPro" id="IPR013083">
    <property type="entry name" value="Znf_RING/FYVE/PHD"/>
</dbReference>
<evidence type="ECO:0000259" key="9">
    <source>
        <dbReference type="PROSITE" id="PS50089"/>
    </source>
</evidence>
<dbReference type="PANTHER" id="PTHR16079">
    <property type="entry name" value="UBIQUITIN LIGASE PROTEIN CHFR"/>
    <property type="match status" value="1"/>
</dbReference>
<organism evidence="10 11">
    <name type="scientific">Rhipicephalus microplus</name>
    <name type="common">Cattle tick</name>
    <name type="synonym">Boophilus microplus</name>
    <dbReference type="NCBI Taxonomy" id="6941"/>
    <lineage>
        <taxon>Eukaryota</taxon>
        <taxon>Metazoa</taxon>
        <taxon>Ecdysozoa</taxon>
        <taxon>Arthropoda</taxon>
        <taxon>Chelicerata</taxon>
        <taxon>Arachnida</taxon>
        <taxon>Acari</taxon>
        <taxon>Parasitiformes</taxon>
        <taxon>Ixodida</taxon>
        <taxon>Ixodoidea</taxon>
        <taxon>Ixodidae</taxon>
        <taxon>Rhipicephalinae</taxon>
        <taxon>Rhipicephalus</taxon>
        <taxon>Boophilus</taxon>
    </lineage>
</organism>
<dbReference type="InterPro" id="IPR001841">
    <property type="entry name" value="Znf_RING"/>
</dbReference>
<dbReference type="GO" id="GO:0004842">
    <property type="term" value="F:ubiquitin-protein transferase activity"/>
    <property type="evidence" value="ECO:0007669"/>
    <property type="project" value="TreeGrafter"/>
</dbReference>
<dbReference type="Gene3D" id="3.30.40.10">
    <property type="entry name" value="Zinc/RING finger domain, C3HC4 (zinc finger)"/>
    <property type="match status" value="1"/>
</dbReference>
<dbReference type="SUPFAM" id="SSF57850">
    <property type="entry name" value="RING/U-box"/>
    <property type="match status" value="1"/>
</dbReference>
<evidence type="ECO:0000256" key="4">
    <source>
        <dbReference type="ARBA" id="ARBA00022771"/>
    </source>
</evidence>
<dbReference type="InterPro" id="IPR000253">
    <property type="entry name" value="FHA_dom"/>
</dbReference>
<dbReference type="InterPro" id="IPR017907">
    <property type="entry name" value="Znf_RING_CS"/>
</dbReference>
<dbReference type="SMART" id="SM00184">
    <property type="entry name" value="RING"/>
    <property type="match status" value="1"/>
</dbReference>
<evidence type="ECO:0000256" key="5">
    <source>
        <dbReference type="ARBA" id="ARBA00022833"/>
    </source>
</evidence>
<dbReference type="InterPro" id="IPR008984">
    <property type="entry name" value="SMAD_FHA_dom_sf"/>
</dbReference>
<dbReference type="GO" id="GO:0008270">
    <property type="term" value="F:zinc ion binding"/>
    <property type="evidence" value="ECO:0007669"/>
    <property type="project" value="UniProtKB-KW"/>
</dbReference>
<dbReference type="InterPro" id="IPR052256">
    <property type="entry name" value="E3_ubiquitin-ligase_CHFR"/>
</dbReference>
<accession>A0A9J6EIN7</accession>
<dbReference type="OrthoDB" id="5971507at2759"/>
<keyword evidence="5" id="KW-0862">Zinc</keyword>